<dbReference type="InterPro" id="IPR002347">
    <property type="entry name" value="SDR_fam"/>
</dbReference>
<dbReference type="Gene3D" id="3.40.50.720">
    <property type="entry name" value="NAD(P)-binding Rossmann-like Domain"/>
    <property type="match status" value="1"/>
</dbReference>
<evidence type="ECO:0000256" key="2">
    <source>
        <dbReference type="RuleBase" id="RU000363"/>
    </source>
</evidence>
<dbReference type="OrthoDB" id="153074at2759"/>
<keyword evidence="4" id="KW-1185">Reference proteome</keyword>
<dbReference type="PRINTS" id="PR00081">
    <property type="entry name" value="GDHRDH"/>
</dbReference>
<gene>
    <name evidence="3" type="ORF">BB560_005439</name>
</gene>
<dbReference type="AlphaFoldDB" id="A0A2T9Z5E0"/>
<reference evidence="3 4" key="1">
    <citation type="journal article" date="2018" name="MBio">
        <title>Comparative Genomics Reveals the Core Gene Toolbox for the Fungus-Insect Symbiosis.</title>
        <authorList>
            <person name="Wang Y."/>
            <person name="Stata M."/>
            <person name="Wang W."/>
            <person name="Stajich J.E."/>
            <person name="White M.M."/>
            <person name="Moncalvo J.M."/>
        </authorList>
    </citation>
    <scope>NUCLEOTIDE SEQUENCE [LARGE SCALE GENOMIC DNA]</scope>
    <source>
        <strain evidence="3 4">SC-DP-2</strain>
    </source>
</reference>
<evidence type="ECO:0000313" key="4">
    <source>
        <dbReference type="Proteomes" id="UP000245609"/>
    </source>
</evidence>
<dbReference type="PRINTS" id="PR00080">
    <property type="entry name" value="SDRFAMILY"/>
</dbReference>
<organism evidence="3 4">
    <name type="scientific">Smittium megazygosporum</name>
    <dbReference type="NCBI Taxonomy" id="133381"/>
    <lineage>
        <taxon>Eukaryota</taxon>
        <taxon>Fungi</taxon>
        <taxon>Fungi incertae sedis</taxon>
        <taxon>Zoopagomycota</taxon>
        <taxon>Kickxellomycotina</taxon>
        <taxon>Harpellomycetes</taxon>
        <taxon>Harpellales</taxon>
        <taxon>Legeriomycetaceae</taxon>
        <taxon>Smittium</taxon>
    </lineage>
</organism>
<protein>
    <submittedName>
        <fullName evidence="3">Uncharacterized protein</fullName>
    </submittedName>
</protein>
<accession>A0A2T9Z5E0</accession>
<dbReference type="PANTHER" id="PTHR43975">
    <property type="entry name" value="ZGC:101858"/>
    <property type="match status" value="1"/>
</dbReference>
<dbReference type="STRING" id="133381.A0A2T9Z5E0"/>
<comment type="caution">
    <text evidence="3">The sequence shown here is derived from an EMBL/GenBank/DDBJ whole genome shotgun (WGS) entry which is preliminary data.</text>
</comment>
<dbReference type="Proteomes" id="UP000245609">
    <property type="component" value="Unassembled WGS sequence"/>
</dbReference>
<name>A0A2T9Z5E0_9FUNG</name>
<dbReference type="Pfam" id="PF00106">
    <property type="entry name" value="adh_short"/>
    <property type="match status" value="1"/>
</dbReference>
<keyword evidence="1" id="KW-0521">NADP</keyword>
<dbReference type="PROSITE" id="PS00061">
    <property type="entry name" value="ADH_SHORT"/>
    <property type="match status" value="1"/>
</dbReference>
<dbReference type="InterPro" id="IPR020904">
    <property type="entry name" value="Sc_DH/Rdtase_CS"/>
</dbReference>
<evidence type="ECO:0000256" key="1">
    <source>
        <dbReference type="ARBA" id="ARBA00022857"/>
    </source>
</evidence>
<evidence type="ECO:0000313" key="3">
    <source>
        <dbReference type="EMBL" id="PVU99792.1"/>
    </source>
</evidence>
<dbReference type="PANTHER" id="PTHR43975:SF2">
    <property type="entry name" value="EG:BACR7A4.14 PROTEIN-RELATED"/>
    <property type="match status" value="1"/>
</dbReference>
<proteinExistence type="inferred from homology"/>
<comment type="similarity">
    <text evidence="2">Belongs to the short-chain dehydrogenases/reductases (SDR) family.</text>
</comment>
<dbReference type="EMBL" id="MBFS01002219">
    <property type="protein sequence ID" value="PVU99792.1"/>
    <property type="molecule type" value="Genomic_DNA"/>
</dbReference>
<dbReference type="SUPFAM" id="SSF51735">
    <property type="entry name" value="NAD(P)-binding Rossmann-fold domains"/>
    <property type="match status" value="1"/>
</dbReference>
<dbReference type="InterPro" id="IPR036291">
    <property type="entry name" value="NAD(P)-bd_dom_sf"/>
</dbReference>
<sequence>MVSNNKTVIVTGASKGIGRAACVQLIKANANVVGIARSEPDLESLVQECKEIDGTGRFVYVVGDVTEQGTCKALVDKAVSEFGGIDGLVNNAATLFPLGVLSTLPKEQVRKHFDINLVSILQLTQLALPYLRKSKGRVVNISSGSAVRPMYSSGLYTTSKYALNMLTANMALEEPDIAFIALRPGVVDTDMHTFAREKGMNYLTPEDYALFVSLKTESKLLPPSVPGKVICNLALYLDNSLSGQFLGLDSEELAPYKD</sequence>